<protein>
    <submittedName>
        <fullName evidence="2">Uncharacterized protein</fullName>
    </submittedName>
</protein>
<feature type="region of interest" description="Disordered" evidence="1">
    <location>
        <begin position="97"/>
        <end position="118"/>
    </location>
</feature>
<proteinExistence type="predicted"/>
<reference evidence="2 3" key="1">
    <citation type="submission" date="2024-01" db="EMBL/GenBank/DDBJ databases">
        <title>The complete chloroplast genome sequence of Lithospermum erythrorhizon: insights into the phylogenetic relationship among Boraginaceae species and the maternal lineages of purple gromwells.</title>
        <authorList>
            <person name="Okada T."/>
            <person name="Watanabe K."/>
        </authorList>
    </citation>
    <scope>NUCLEOTIDE SEQUENCE [LARGE SCALE GENOMIC DNA]</scope>
</reference>
<keyword evidence="3" id="KW-1185">Reference proteome</keyword>
<dbReference type="Proteomes" id="UP001454036">
    <property type="component" value="Unassembled WGS sequence"/>
</dbReference>
<sequence>MNAQMMADFSKKRADETAQNLKAMEEAIPGQIEEAIRGYQFSEDFRREAGKDAAYCLCRFARIYKEVNPAVVDNYCEFIQDYDEEWFANYNLDAPITPEEEGEEEPLPEVVEDYAPAS</sequence>
<comment type="caution">
    <text evidence="2">The sequence shown here is derived from an EMBL/GenBank/DDBJ whole genome shotgun (WGS) entry which is preliminary data.</text>
</comment>
<dbReference type="AlphaFoldDB" id="A0AAV3PEM4"/>
<gene>
    <name evidence="2" type="ORF">LIER_36788</name>
</gene>
<feature type="compositionally biased region" description="Acidic residues" evidence="1">
    <location>
        <begin position="98"/>
        <end position="112"/>
    </location>
</feature>
<name>A0AAV3PEM4_LITER</name>
<organism evidence="2 3">
    <name type="scientific">Lithospermum erythrorhizon</name>
    <name type="common">Purple gromwell</name>
    <name type="synonym">Lithospermum officinale var. erythrorhizon</name>
    <dbReference type="NCBI Taxonomy" id="34254"/>
    <lineage>
        <taxon>Eukaryota</taxon>
        <taxon>Viridiplantae</taxon>
        <taxon>Streptophyta</taxon>
        <taxon>Embryophyta</taxon>
        <taxon>Tracheophyta</taxon>
        <taxon>Spermatophyta</taxon>
        <taxon>Magnoliopsida</taxon>
        <taxon>eudicotyledons</taxon>
        <taxon>Gunneridae</taxon>
        <taxon>Pentapetalae</taxon>
        <taxon>asterids</taxon>
        <taxon>lamiids</taxon>
        <taxon>Boraginales</taxon>
        <taxon>Boraginaceae</taxon>
        <taxon>Boraginoideae</taxon>
        <taxon>Lithospermeae</taxon>
        <taxon>Lithospermum</taxon>
    </lineage>
</organism>
<evidence type="ECO:0000313" key="3">
    <source>
        <dbReference type="Proteomes" id="UP001454036"/>
    </source>
</evidence>
<evidence type="ECO:0000256" key="1">
    <source>
        <dbReference type="SAM" id="MobiDB-lite"/>
    </source>
</evidence>
<accession>A0AAV3PEM4</accession>
<dbReference type="EMBL" id="BAABME010017099">
    <property type="protein sequence ID" value="GAA0148745.1"/>
    <property type="molecule type" value="Genomic_DNA"/>
</dbReference>
<evidence type="ECO:0000313" key="2">
    <source>
        <dbReference type="EMBL" id="GAA0148745.1"/>
    </source>
</evidence>